<name>A0ACD3A7G3_9AGAR</name>
<accession>A0ACD3A7G3</accession>
<sequence length="608" mass="69480">MTSLPNTMPIPASEETPDDGGPDPEIPRRWRVDTPLQHPLPKHTDSSAWEGCYKGVNDYDEDMCRVWKDEIDKLLIFAGLFSAAVTSFAVEAYQWLENPSDINTDLLVQLVLAQNNSTLSSQLPVPPFQPSSSAIRINVCWFMSLTLSLGAVLVGILSLQWIREYQRPVSTASFKEKLTYRQIRHDGLLTWGVPQIVSLLPILLQVSLVLFFIGIFDLLWDRNQAVALAILIPIALVFCFLAVSTALPAIQVIIFHYSKESVMALKQCPYKSPQSWVICRLVFPILSWAEEAWNGTSPADLGKPTARRSWFTLDQFWDDHHKVWVDPDKQQPKLARAIEWMQDNLPRHADVTHNLYQCLSDIDKETTRAVMSSFTKDLRHTPLAESTWLSDGNSDTMRSPEIVSALFLTKFHKYTPGAVEHWIRAVNSSPSLFPSMPMEEIQELSKEYQDEFFPQVLNMLLAVSRPITSPLTNYMVQLTLADIIQWFVSAEPGKEPDERVLTRWMDIWAVNLFGASTSQVTKAFIVELAYQIGKKNEEKRQHRITSKTWNMQPQLSDTWRDYIRLKSWDVISSTPEANLWWKKVLARFKAVDISNLEKERGDIITPSS</sequence>
<proteinExistence type="predicted"/>
<reference evidence="1 2" key="1">
    <citation type="journal article" date="2019" name="Nat. Ecol. Evol.">
        <title>Megaphylogeny resolves global patterns of mushroom evolution.</title>
        <authorList>
            <person name="Varga T."/>
            <person name="Krizsan K."/>
            <person name="Foldi C."/>
            <person name="Dima B."/>
            <person name="Sanchez-Garcia M."/>
            <person name="Sanchez-Ramirez S."/>
            <person name="Szollosi G.J."/>
            <person name="Szarkandi J.G."/>
            <person name="Papp V."/>
            <person name="Albert L."/>
            <person name="Andreopoulos W."/>
            <person name="Angelini C."/>
            <person name="Antonin V."/>
            <person name="Barry K.W."/>
            <person name="Bougher N.L."/>
            <person name="Buchanan P."/>
            <person name="Buyck B."/>
            <person name="Bense V."/>
            <person name="Catcheside P."/>
            <person name="Chovatia M."/>
            <person name="Cooper J."/>
            <person name="Damon W."/>
            <person name="Desjardin D."/>
            <person name="Finy P."/>
            <person name="Geml J."/>
            <person name="Haridas S."/>
            <person name="Hughes K."/>
            <person name="Justo A."/>
            <person name="Karasinski D."/>
            <person name="Kautmanova I."/>
            <person name="Kiss B."/>
            <person name="Kocsube S."/>
            <person name="Kotiranta H."/>
            <person name="LaButti K.M."/>
            <person name="Lechner B.E."/>
            <person name="Liimatainen K."/>
            <person name="Lipzen A."/>
            <person name="Lukacs Z."/>
            <person name="Mihaltcheva S."/>
            <person name="Morgado L.N."/>
            <person name="Niskanen T."/>
            <person name="Noordeloos M.E."/>
            <person name="Ohm R.A."/>
            <person name="Ortiz-Santana B."/>
            <person name="Ovrebo C."/>
            <person name="Racz N."/>
            <person name="Riley R."/>
            <person name="Savchenko A."/>
            <person name="Shiryaev A."/>
            <person name="Soop K."/>
            <person name="Spirin V."/>
            <person name="Szebenyi C."/>
            <person name="Tomsovsky M."/>
            <person name="Tulloss R.E."/>
            <person name="Uehling J."/>
            <person name="Grigoriev I.V."/>
            <person name="Vagvolgyi C."/>
            <person name="Papp T."/>
            <person name="Martin F.M."/>
            <person name="Miettinen O."/>
            <person name="Hibbett D.S."/>
            <person name="Nagy L.G."/>
        </authorList>
    </citation>
    <scope>NUCLEOTIDE SEQUENCE [LARGE SCALE GENOMIC DNA]</scope>
    <source>
        <strain evidence="1 2">NL-1719</strain>
    </source>
</reference>
<evidence type="ECO:0000313" key="1">
    <source>
        <dbReference type="EMBL" id="TFK61249.1"/>
    </source>
</evidence>
<evidence type="ECO:0000313" key="2">
    <source>
        <dbReference type="Proteomes" id="UP000308600"/>
    </source>
</evidence>
<dbReference type="EMBL" id="ML208679">
    <property type="protein sequence ID" value="TFK61249.1"/>
    <property type="molecule type" value="Genomic_DNA"/>
</dbReference>
<organism evidence="1 2">
    <name type="scientific">Pluteus cervinus</name>
    <dbReference type="NCBI Taxonomy" id="181527"/>
    <lineage>
        <taxon>Eukaryota</taxon>
        <taxon>Fungi</taxon>
        <taxon>Dikarya</taxon>
        <taxon>Basidiomycota</taxon>
        <taxon>Agaricomycotina</taxon>
        <taxon>Agaricomycetes</taxon>
        <taxon>Agaricomycetidae</taxon>
        <taxon>Agaricales</taxon>
        <taxon>Pluteineae</taxon>
        <taxon>Pluteaceae</taxon>
        <taxon>Pluteus</taxon>
    </lineage>
</organism>
<keyword evidence="2" id="KW-1185">Reference proteome</keyword>
<dbReference type="Proteomes" id="UP000308600">
    <property type="component" value="Unassembled WGS sequence"/>
</dbReference>
<gene>
    <name evidence="1" type="ORF">BDN72DRAFT_471402</name>
</gene>
<protein>
    <submittedName>
        <fullName evidence="1">Uncharacterized protein</fullName>
    </submittedName>
</protein>